<comment type="caution">
    <text evidence="1">The sequence shown here is derived from an EMBL/GenBank/DDBJ whole genome shotgun (WGS) entry which is preliminary data.</text>
</comment>
<protein>
    <submittedName>
        <fullName evidence="1">Uncharacterized protein</fullName>
    </submittedName>
</protein>
<reference evidence="1" key="1">
    <citation type="journal article" date="2022" name="Cell">
        <title>Repeat-based holocentromeres influence genome architecture and karyotype evolution.</title>
        <authorList>
            <person name="Hofstatter P.G."/>
            <person name="Thangavel G."/>
            <person name="Lux T."/>
            <person name="Neumann P."/>
            <person name="Vondrak T."/>
            <person name="Novak P."/>
            <person name="Zhang M."/>
            <person name="Costa L."/>
            <person name="Castellani M."/>
            <person name="Scott A."/>
            <person name="Toegelov H."/>
            <person name="Fuchs J."/>
            <person name="Mata-Sucre Y."/>
            <person name="Dias Y."/>
            <person name="Vanzela A.L.L."/>
            <person name="Huettel B."/>
            <person name="Almeida C.C.S."/>
            <person name="Simkova H."/>
            <person name="Souza G."/>
            <person name="Pedrosa-Harand A."/>
            <person name="Macas J."/>
            <person name="Mayer K.F.X."/>
            <person name="Houben A."/>
            <person name="Marques A."/>
        </authorList>
    </citation>
    <scope>NUCLEOTIDE SEQUENCE</scope>
    <source>
        <strain evidence="1">RhyBre1mFocal</strain>
    </source>
</reference>
<dbReference type="Proteomes" id="UP001151287">
    <property type="component" value="Unassembled WGS sequence"/>
</dbReference>
<dbReference type="AlphaFoldDB" id="A0A9Q0C1A7"/>
<evidence type="ECO:0000313" key="2">
    <source>
        <dbReference type="Proteomes" id="UP001151287"/>
    </source>
</evidence>
<dbReference type="OrthoDB" id="431454at2759"/>
<gene>
    <name evidence="1" type="ORF">LUZ63_016608</name>
</gene>
<evidence type="ECO:0000313" key="1">
    <source>
        <dbReference type="EMBL" id="KAJ1685218.1"/>
    </source>
</evidence>
<accession>A0A9Q0C1A7</accession>
<dbReference type="SUPFAM" id="SSF52058">
    <property type="entry name" value="L domain-like"/>
    <property type="match status" value="1"/>
</dbReference>
<dbReference type="InterPro" id="IPR032675">
    <property type="entry name" value="LRR_dom_sf"/>
</dbReference>
<proteinExistence type="predicted"/>
<dbReference type="EMBL" id="JAMQYH010000005">
    <property type="protein sequence ID" value="KAJ1685218.1"/>
    <property type="molecule type" value="Genomic_DNA"/>
</dbReference>
<organism evidence="1 2">
    <name type="scientific">Rhynchospora breviuscula</name>
    <dbReference type="NCBI Taxonomy" id="2022672"/>
    <lineage>
        <taxon>Eukaryota</taxon>
        <taxon>Viridiplantae</taxon>
        <taxon>Streptophyta</taxon>
        <taxon>Embryophyta</taxon>
        <taxon>Tracheophyta</taxon>
        <taxon>Spermatophyta</taxon>
        <taxon>Magnoliopsida</taxon>
        <taxon>Liliopsida</taxon>
        <taxon>Poales</taxon>
        <taxon>Cyperaceae</taxon>
        <taxon>Cyperoideae</taxon>
        <taxon>Rhynchosporeae</taxon>
        <taxon>Rhynchospora</taxon>
    </lineage>
</organism>
<dbReference type="PANTHER" id="PTHR47186">
    <property type="entry name" value="LEUCINE-RICH REPEAT-CONTAINING PROTEIN 57"/>
    <property type="match status" value="1"/>
</dbReference>
<dbReference type="Gene3D" id="3.80.10.10">
    <property type="entry name" value="Ribonuclease Inhibitor"/>
    <property type="match status" value="1"/>
</dbReference>
<keyword evidence="2" id="KW-1185">Reference proteome</keyword>
<sequence length="302" mass="33692">MSLQNLHCLFKLVLHKILTITSLPPEEVLGALKNLQSIEIVDCYLLTSFGGISALTSLKMLNIYGSCLELQVSSDRSLLPSQLEELTFQECANIDVIIEHSDLPELCTLYYRNCSINKINLTNLLKLTNFTIEGCSQPFVLEGLSSLGGLDYLWVWKCPKVYLSSPEDKYASLLYCLVIDDLSLLTLMLSDKTISELEKLVILSVGGGAINGEVFKCLTSLKYLGFGACQITSLPTTMKGLANLHTLLLDDCKKLDNLNFLPENLKKLEIEDCPILEKQYGNGGRKYKKIAHIPIILFKWST</sequence>
<dbReference type="PANTHER" id="PTHR47186:SF3">
    <property type="entry name" value="OS09G0267800 PROTEIN"/>
    <property type="match status" value="1"/>
</dbReference>
<name>A0A9Q0C1A7_9POAL</name>